<accession>A0AAV9GCE2</accession>
<comment type="caution">
    <text evidence="7">The sequence shown here is derived from an EMBL/GenBank/DDBJ whole genome shotgun (WGS) entry which is preliminary data.</text>
</comment>
<dbReference type="FunFam" id="1.20.1250.20:FF:000286">
    <property type="entry name" value="MFS efflux transporter"/>
    <property type="match status" value="1"/>
</dbReference>
<evidence type="ECO:0000256" key="3">
    <source>
        <dbReference type="ARBA" id="ARBA00022989"/>
    </source>
</evidence>
<feature type="transmembrane region" description="Helical" evidence="5">
    <location>
        <begin position="327"/>
        <end position="349"/>
    </location>
</feature>
<dbReference type="PANTHER" id="PTHR23514:SF16">
    <property type="entry name" value="TRANSPORTER, PUTATIVE (AFU_ORTHOLOGUE AFUA_2G17270)-RELATED"/>
    <property type="match status" value="1"/>
</dbReference>
<dbReference type="Proteomes" id="UP001321760">
    <property type="component" value="Unassembled WGS sequence"/>
</dbReference>
<dbReference type="Gene3D" id="1.20.1250.20">
    <property type="entry name" value="MFS general substrate transporter like domains"/>
    <property type="match status" value="2"/>
</dbReference>
<keyword evidence="3 5" id="KW-1133">Transmembrane helix</keyword>
<dbReference type="Pfam" id="PF07690">
    <property type="entry name" value="MFS_1"/>
    <property type="match status" value="1"/>
</dbReference>
<keyword evidence="2 5" id="KW-0812">Transmembrane</keyword>
<dbReference type="AlphaFoldDB" id="A0AAV9GCE2"/>
<sequence>MAEPGQAEEPPSKHSLLRLLSAGTSFFVAGVNDGSLGALIPHIIRTYGLSTAIASSIYASSFAGWLLTALTNTHISQHLDLGAMLLLGAGLQVVAQLLRCWPTPPFGLYVVTFCLASLGQAYNDTHANTYVAGRKEGTSHRWLGFIHAMYMAGCLVGPFAAASIADGGTGRWWLFYAVPLGMGVGNMVLAGVAFGDTVRVLKVERRGVDVDLGAVGEGVPQRRAMDLLKETLTKRSVWCLNIFFFFYVGATVTAGGWVVEYLVSVRNGDIAEMGYVSAGFNGGGLLGRILLPEPTHRFGERKMLFIYALCSLGLQLLFWLVPNIIAASISISLLGFFLGPNFSTGISVGTRIFPRDISPTAISFLFVFAQMGGSLFPIVTGILAAYVGVSVLQPVMIGLLAAMAVSWLLVPQPVKEKV</sequence>
<proteinExistence type="predicted"/>
<feature type="transmembrane region" description="Helical" evidence="5">
    <location>
        <begin position="46"/>
        <end position="67"/>
    </location>
</feature>
<dbReference type="PANTHER" id="PTHR23514">
    <property type="entry name" value="BYPASS OF STOP CODON PROTEIN 6"/>
    <property type="match status" value="1"/>
</dbReference>
<evidence type="ECO:0000256" key="1">
    <source>
        <dbReference type="ARBA" id="ARBA00004141"/>
    </source>
</evidence>
<evidence type="ECO:0000256" key="5">
    <source>
        <dbReference type="SAM" id="Phobius"/>
    </source>
</evidence>
<feature type="transmembrane region" description="Helical" evidence="5">
    <location>
        <begin position="104"/>
        <end position="122"/>
    </location>
</feature>
<dbReference type="InterPro" id="IPR036259">
    <property type="entry name" value="MFS_trans_sf"/>
</dbReference>
<keyword evidence="8" id="KW-1185">Reference proteome</keyword>
<feature type="transmembrane region" description="Helical" evidence="5">
    <location>
        <begin position="142"/>
        <end position="161"/>
    </location>
</feature>
<protein>
    <submittedName>
        <fullName evidence="7">Major facilitator superfamily domain-containing protein</fullName>
    </submittedName>
</protein>
<keyword evidence="4 5" id="KW-0472">Membrane</keyword>
<gene>
    <name evidence="7" type="ORF">QBC34DRAFT_450935</name>
</gene>
<evidence type="ECO:0000256" key="2">
    <source>
        <dbReference type="ARBA" id="ARBA00022692"/>
    </source>
</evidence>
<dbReference type="InterPro" id="IPR011701">
    <property type="entry name" value="MFS"/>
</dbReference>
<feature type="transmembrane region" description="Helical" evidence="5">
    <location>
        <begin position="173"/>
        <end position="195"/>
    </location>
</feature>
<evidence type="ECO:0000256" key="4">
    <source>
        <dbReference type="ARBA" id="ARBA00023136"/>
    </source>
</evidence>
<evidence type="ECO:0000313" key="8">
    <source>
        <dbReference type="Proteomes" id="UP001321760"/>
    </source>
</evidence>
<feature type="transmembrane region" description="Helical" evidence="5">
    <location>
        <begin position="237"/>
        <end position="258"/>
    </location>
</feature>
<dbReference type="PROSITE" id="PS50850">
    <property type="entry name" value="MFS"/>
    <property type="match status" value="1"/>
</dbReference>
<feature type="transmembrane region" description="Helical" evidence="5">
    <location>
        <begin position="270"/>
        <end position="291"/>
    </location>
</feature>
<dbReference type="InterPro" id="IPR051788">
    <property type="entry name" value="MFS_Transporter"/>
</dbReference>
<evidence type="ECO:0000259" key="6">
    <source>
        <dbReference type="PROSITE" id="PS50850"/>
    </source>
</evidence>
<feature type="transmembrane region" description="Helical" evidence="5">
    <location>
        <begin position="391"/>
        <end position="410"/>
    </location>
</feature>
<dbReference type="InterPro" id="IPR020846">
    <property type="entry name" value="MFS_dom"/>
</dbReference>
<evidence type="ECO:0000313" key="7">
    <source>
        <dbReference type="EMBL" id="KAK4446095.1"/>
    </source>
</evidence>
<dbReference type="GO" id="GO:0022857">
    <property type="term" value="F:transmembrane transporter activity"/>
    <property type="evidence" value="ECO:0007669"/>
    <property type="project" value="InterPro"/>
</dbReference>
<reference evidence="7" key="2">
    <citation type="submission" date="2023-05" db="EMBL/GenBank/DDBJ databases">
        <authorList>
            <consortium name="Lawrence Berkeley National Laboratory"/>
            <person name="Steindorff A."/>
            <person name="Hensen N."/>
            <person name="Bonometti L."/>
            <person name="Westerberg I."/>
            <person name="Brannstrom I.O."/>
            <person name="Guillou S."/>
            <person name="Cros-Aarteil S."/>
            <person name="Calhoun S."/>
            <person name="Haridas S."/>
            <person name="Kuo A."/>
            <person name="Mondo S."/>
            <person name="Pangilinan J."/>
            <person name="Riley R."/>
            <person name="Labutti K."/>
            <person name="Andreopoulos B."/>
            <person name="Lipzen A."/>
            <person name="Chen C."/>
            <person name="Yanf M."/>
            <person name="Daum C."/>
            <person name="Ng V."/>
            <person name="Clum A."/>
            <person name="Ohm R."/>
            <person name="Martin F."/>
            <person name="Silar P."/>
            <person name="Natvig D."/>
            <person name="Lalanne C."/>
            <person name="Gautier V."/>
            <person name="Ament-Velasquez S.L."/>
            <person name="Kruys A."/>
            <person name="Hutchinson M.I."/>
            <person name="Powell A.J."/>
            <person name="Barry K."/>
            <person name="Miller A.N."/>
            <person name="Grigoriev I.V."/>
            <person name="Debuchy R."/>
            <person name="Gladieux P."/>
            <person name="Thoren M.H."/>
            <person name="Johannesson H."/>
        </authorList>
    </citation>
    <scope>NUCLEOTIDE SEQUENCE</scope>
    <source>
        <strain evidence="7">PSN243</strain>
    </source>
</reference>
<feature type="transmembrane region" description="Helical" evidence="5">
    <location>
        <begin position="16"/>
        <end position="40"/>
    </location>
</feature>
<comment type="subcellular location">
    <subcellularLocation>
        <location evidence="1">Membrane</location>
        <topology evidence="1">Multi-pass membrane protein</topology>
    </subcellularLocation>
</comment>
<dbReference type="GO" id="GO:0016020">
    <property type="term" value="C:membrane"/>
    <property type="evidence" value="ECO:0007669"/>
    <property type="project" value="UniProtKB-SubCell"/>
</dbReference>
<dbReference type="EMBL" id="MU865959">
    <property type="protein sequence ID" value="KAK4446095.1"/>
    <property type="molecule type" value="Genomic_DNA"/>
</dbReference>
<feature type="transmembrane region" description="Helical" evidence="5">
    <location>
        <begin position="361"/>
        <end position="385"/>
    </location>
</feature>
<feature type="transmembrane region" description="Helical" evidence="5">
    <location>
        <begin position="303"/>
        <end position="321"/>
    </location>
</feature>
<dbReference type="SUPFAM" id="SSF103473">
    <property type="entry name" value="MFS general substrate transporter"/>
    <property type="match status" value="1"/>
</dbReference>
<organism evidence="7 8">
    <name type="scientific">Podospora aff. communis PSN243</name>
    <dbReference type="NCBI Taxonomy" id="3040156"/>
    <lineage>
        <taxon>Eukaryota</taxon>
        <taxon>Fungi</taxon>
        <taxon>Dikarya</taxon>
        <taxon>Ascomycota</taxon>
        <taxon>Pezizomycotina</taxon>
        <taxon>Sordariomycetes</taxon>
        <taxon>Sordariomycetidae</taxon>
        <taxon>Sordariales</taxon>
        <taxon>Podosporaceae</taxon>
        <taxon>Podospora</taxon>
    </lineage>
</organism>
<feature type="domain" description="Major facilitator superfamily (MFS) profile" evidence="6">
    <location>
        <begin position="18"/>
        <end position="414"/>
    </location>
</feature>
<reference evidence="7" key="1">
    <citation type="journal article" date="2023" name="Mol. Phylogenet. Evol.">
        <title>Genome-scale phylogeny and comparative genomics of the fungal order Sordariales.</title>
        <authorList>
            <person name="Hensen N."/>
            <person name="Bonometti L."/>
            <person name="Westerberg I."/>
            <person name="Brannstrom I.O."/>
            <person name="Guillou S."/>
            <person name="Cros-Aarteil S."/>
            <person name="Calhoun S."/>
            <person name="Haridas S."/>
            <person name="Kuo A."/>
            <person name="Mondo S."/>
            <person name="Pangilinan J."/>
            <person name="Riley R."/>
            <person name="LaButti K."/>
            <person name="Andreopoulos B."/>
            <person name="Lipzen A."/>
            <person name="Chen C."/>
            <person name="Yan M."/>
            <person name="Daum C."/>
            <person name="Ng V."/>
            <person name="Clum A."/>
            <person name="Steindorff A."/>
            <person name="Ohm R.A."/>
            <person name="Martin F."/>
            <person name="Silar P."/>
            <person name="Natvig D.O."/>
            <person name="Lalanne C."/>
            <person name="Gautier V."/>
            <person name="Ament-Velasquez S.L."/>
            <person name="Kruys A."/>
            <person name="Hutchinson M.I."/>
            <person name="Powell A.J."/>
            <person name="Barry K."/>
            <person name="Miller A.N."/>
            <person name="Grigoriev I.V."/>
            <person name="Debuchy R."/>
            <person name="Gladieux P."/>
            <person name="Hiltunen Thoren M."/>
            <person name="Johannesson H."/>
        </authorList>
    </citation>
    <scope>NUCLEOTIDE SEQUENCE</scope>
    <source>
        <strain evidence="7">PSN243</strain>
    </source>
</reference>
<name>A0AAV9GCE2_9PEZI</name>